<reference evidence="7" key="3">
    <citation type="submission" date="2025-09" db="UniProtKB">
        <authorList>
            <consortium name="Ensembl"/>
        </authorList>
    </citation>
    <scope>IDENTIFICATION</scope>
</reference>
<keyword evidence="4 6" id="KW-1133">Transmembrane helix</keyword>
<evidence type="ECO:0000256" key="3">
    <source>
        <dbReference type="ARBA" id="ARBA00022692"/>
    </source>
</evidence>
<dbReference type="HOGENOM" id="CLU_087168_1_0_1"/>
<evidence type="ECO:0000313" key="7">
    <source>
        <dbReference type="Ensembl" id="ENSACAP00000014125.3"/>
    </source>
</evidence>
<organism evidence="7 8">
    <name type="scientific">Anolis carolinensis</name>
    <name type="common">Green anole</name>
    <name type="synonym">American chameleon</name>
    <dbReference type="NCBI Taxonomy" id="28377"/>
    <lineage>
        <taxon>Eukaryota</taxon>
        <taxon>Metazoa</taxon>
        <taxon>Chordata</taxon>
        <taxon>Craniata</taxon>
        <taxon>Vertebrata</taxon>
        <taxon>Euteleostomi</taxon>
        <taxon>Lepidosauria</taxon>
        <taxon>Squamata</taxon>
        <taxon>Bifurcata</taxon>
        <taxon>Unidentata</taxon>
        <taxon>Episquamata</taxon>
        <taxon>Toxicofera</taxon>
        <taxon>Iguania</taxon>
        <taxon>Dactyloidae</taxon>
        <taxon>Anolis</taxon>
    </lineage>
</organism>
<sequence>MCTGKCSKCTCTKCIGIALLPLAVCAIISNLLLYFPNGEVLDASRITDLVWFFHGILGAGILVFLPAFMMLGIGEAGCCANKCRMVLSVVFAALGAAGGVYCVIISSLGLISGPLCDVGDEVDNYLLNQTSWSICKKPENVILWNIVLFSLLLLIGIAEAILCLIQVFNGLMGFLCGSCLRKRKPILSHQKQLAVSQIKQLDPNLCPLFHGTIYYNLAFIKIKNYTLSSF</sequence>
<dbReference type="InParanoid" id="G1KPU7"/>
<dbReference type="Proteomes" id="UP000001646">
    <property type="component" value="Chromosome 3"/>
</dbReference>
<protein>
    <recommendedName>
        <fullName evidence="9">Transmembrane 4 L six family member 1</fullName>
    </recommendedName>
</protein>
<name>G1KPU7_ANOCA</name>
<reference evidence="7 8" key="1">
    <citation type="submission" date="2009-12" db="EMBL/GenBank/DDBJ databases">
        <title>The Genome Sequence of Anolis carolinensis (Green Anole Lizard).</title>
        <authorList>
            <consortium name="The Genome Sequencing Platform"/>
            <person name="Di Palma F."/>
            <person name="Alfoldi J."/>
            <person name="Heiman D."/>
            <person name="Young S."/>
            <person name="Grabherr M."/>
            <person name="Johnson J."/>
            <person name="Lander E.S."/>
            <person name="Lindblad-Toh K."/>
        </authorList>
    </citation>
    <scope>NUCLEOTIDE SEQUENCE [LARGE SCALE GENOMIC DNA]</scope>
    <source>
        <strain evidence="7 8">JBL SC #1</strain>
    </source>
</reference>
<feature type="transmembrane region" description="Helical" evidence="6">
    <location>
        <begin position="85"/>
        <end position="111"/>
    </location>
</feature>
<feature type="transmembrane region" description="Helical" evidence="6">
    <location>
        <begin position="142"/>
        <end position="175"/>
    </location>
</feature>
<feature type="transmembrane region" description="Helical" evidence="6">
    <location>
        <begin position="50"/>
        <end position="73"/>
    </location>
</feature>
<dbReference type="GO" id="GO:0016020">
    <property type="term" value="C:membrane"/>
    <property type="evidence" value="ECO:0000318"/>
    <property type="project" value="GO_Central"/>
</dbReference>
<evidence type="ECO:0000256" key="6">
    <source>
        <dbReference type="SAM" id="Phobius"/>
    </source>
</evidence>
<reference evidence="7" key="2">
    <citation type="submission" date="2025-08" db="UniProtKB">
        <authorList>
            <consortium name="Ensembl"/>
        </authorList>
    </citation>
    <scope>IDENTIFICATION</scope>
</reference>
<evidence type="ECO:0000256" key="2">
    <source>
        <dbReference type="ARBA" id="ARBA00006193"/>
    </source>
</evidence>
<feature type="transmembrane region" description="Helical" evidence="6">
    <location>
        <begin position="14"/>
        <end position="35"/>
    </location>
</feature>
<dbReference type="PANTHER" id="PTHR14198:SF20">
    <property type="entry name" value="TRANSMEMBRANE 4 L SIX FAMILY MEMBER 1A"/>
    <property type="match status" value="1"/>
</dbReference>
<dbReference type="eggNOG" id="ENOG502S0K9">
    <property type="taxonomic scope" value="Eukaryota"/>
</dbReference>
<keyword evidence="8" id="KW-1185">Reference proteome</keyword>
<evidence type="ECO:0008006" key="9">
    <source>
        <dbReference type="Google" id="ProtNLM"/>
    </source>
</evidence>
<dbReference type="PANTHER" id="PTHR14198">
    <property type="entry name" value="TRANSMEMBRANE 4 L6 FAMILY MEMBER 1-RELATED"/>
    <property type="match status" value="1"/>
</dbReference>
<comment type="similarity">
    <text evidence="2">Belongs to the L6 tetraspanin family.</text>
</comment>
<dbReference type="Pfam" id="PF05805">
    <property type="entry name" value="L6_membrane"/>
    <property type="match status" value="1"/>
</dbReference>
<dbReference type="AlphaFoldDB" id="G1KPU7"/>
<dbReference type="GeneTree" id="ENSGT01030000234590"/>
<evidence type="ECO:0000256" key="4">
    <source>
        <dbReference type="ARBA" id="ARBA00022989"/>
    </source>
</evidence>
<accession>G1KPU7</accession>
<proteinExistence type="inferred from homology"/>
<evidence type="ECO:0000313" key="8">
    <source>
        <dbReference type="Proteomes" id="UP000001646"/>
    </source>
</evidence>
<evidence type="ECO:0000256" key="5">
    <source>
        <dbReference type="ARBA" id="ARBA00023136"/>
    </source>
</evidence>
<keyword evidence="5 6" id="KW-0472">Membrane</keyword>
<keyword evidence="3 6" id="KW-0812">Transmembrane</keyword>
<comment type="subcellular location">
    <subcellularLocation>
        <location evidence="1">Membrane</location>
        <topology evidence="1">Multi-pass membrane protein</topology>
    </subcellularLocation>
</comment>
<dbReference type="STRING" id="28377.ENSACAP00000014125"/>
<dbReference type="Bgee" id="ENSACAG00000014403">
    <property type="expression patterns" value="Expressed in dewlap and 1 other cell type or tissue"/>
</dbReference>
<dbReference type="InterPro" id="IPR008661">
    <property type="entry name" value="L6_membrane"/>
</dbReference>
<dbReference type="Ensembl" id="ENSACAT00000014415.4">
    <property type="protein sequence ID" value="ENSACAP00000014125.3"/>
    <property type="gene ID" value="ENSACAG00000014403.4"/>
</dbReference>
<evidence type="ECO:0000256" key="1">
    <source>
        <dbReference type="ARBA" id="ARBA00004141"/>
    </source>
</evidence>